<comment type="subcellular location">
    <subcellularLocation>
        <location evidence="3">Cytoplasm</location>
    </subcellularLocation>
</comment>
<dbReference type="EMBL" id="CP018187">
    <property type="protein sequence ID" value="QGU80282.1"/>
    <property type="molecule type" value="Genomic_DNA"/>
</dbReference>
<dbReference type="Proteomes" id="UP000422997">
    <property type="component" value="Chromosome"/>
</dbReference>
<gene>
    <name evidence="3" type="primary">cutC</name>
    <name evidence="4" type="ORF">BSR19_03705</name>
</gene>
<dbReference type="RefSeq" id="WP_156246587.1">
    <property type="nucleotide sequence ID" value="NZ_CP018187.1"/>
</dbReference>
<sequence length="211" mass="22933">MPIYEFCAENVTYLEKAFQAGAQRVELCDNLAVGGTTPSYGVIKAAVGLAKDYQAKVIVMIRPRGGDFVYSQQELAIMLEDIKCARELGVDGFALGALTSENQLYTEALKTLLDASRGLEVTMHMAFDQIPKAAQTSVIQWLKDHGVTRLLTRAGTPGTALDLRLKRYAELVQLADCQLDILAGGGISVANRDQFLAIPGLEQVHGTRVVF</sequence>
<organism evidence="4 5">
    <name type="scientific">Streptococcus salivarius</name>
    <dbReference type="NCBI Taxonomy" id="1304"/>
    <lineage>
        <taxon>Bacteria</taxon>
        <taxon>Bacillati</taxon>
        <taxon>Bacillota</taxon>
        <taxon>Bacilli</taxon>
        <taxon>Lactobacillales</taxon>
        <taxon>Streptococcaceae</taxon>
        <taxon>Streptococcus</taxon>
    </lineage>
</organism>
<dbReference type="InterPro" id="IPR005627">
    <property type="entry name" value="CutC-like"/>
</dbReference>
<proteinExistence type="inferred from homology"/>
<dbReference type="FunFam" id="3.20.20.380:FF:000003">
    <property type="entry name" value="Copper homeostasis protein CutC"/>
    <property type="match status" value="1"/>
</dbReference>
<evidence type="ECO:0000256" key="1">
    <source>
        <dbReference type="ARBA" id="ARBA00007768"/>
    </source>
</evidence>
<evidence type="ECO:0000256" key="2">
    <source>
        <dbReference type="ARBA" id="ARBA00022490"/>
    </source>
</evidence>
<dbReference type="Pfam" id="PF03932">
    <property type="entry name" value="CutC"/>
    <property type="match status" value="1"/>
</dbReference>
<evidence type="ECO:0000256" key="3">
    <source>
        <dbReference type="HAMAP-Rule" id="MF_00795"/>
    </source>
</evidence>
<dbReference type="SUPFAM" id="SSF110395">
    <property type="entry name" value="CutC-like"/>
    <property type="match status" value="1"/>
</dbReference>
<dbReference type="PANTHER" id="PTHR12598:SF0">
    <property type="entry name" value="COPPER HOMEOSTASIS PROTEIN CUTC HOMOLOG"/>
    <property type="match status" value="1"/>
</dbReference>
<dbReference type="GO" id="GO:0005737">
    <property type="term" value="C:cytoplasm"/>
    <property type="evidence" value="ECO:0007669"/>
    <property type="project" value="UniProtKB-SubCell"/>
</dbReference>
<accession>A0AB37D994</accession>
<reference evidence="4 5" key="1">
    <citation type="submission" date="2016-11" db="EMBL/GenBank/DDBJ databases">
        <title>The potential of Streptococcus salivarius to inhibit the production of volatile sulphur compounds in the oral cavity.</title>
        <authorList>
            <person name="Sun L."/>
            <person name="Li Z."/>
            <person name="Jin D."/>
            <person name="Zhao H."/>
        </authorList>
    </citation>
    <scope>NUCLEOTIDE SEQUENCE [LARGE SCALE GENOMIC DNA]</scope>
    <source>
        <strain evidence="4 5">ICDC2</strain>
    </source>
</reference>
<dbReference type="PANTHER" id="PTHR12598">
    <property type="entry name" value="COPPER HOMEOSTASIS PROTEIN CUTC"/>
    <property type="match status" value="1"/>
</dbReference>
<name>A0AB37D994_STRSL</name>
<dbReference type="GO" id="GO:0005507">
    <property type="term" value="F:copper ion binding"/>
    <property type="evidence" value="ECO:0007669"/>
    <property type="project" value="TreeGrafter"/>
</dbReference>
<evidence type="ECO:0000313" key="5">
    <source>
        <dbReference type="Proteomes" id="UP000422997"/>
    </source>
</evidence>
<dbReference type="InterPro" id="IPR036822">
    <property type="entry name" value="CutC-like_dom_sf"/>
</dbReference>
<comment type="similarity">
    <text evidence="1 3">Belongs to the CutC family.</text>
</comment>
<keyword evidence="2 3" id="KW-0963">Cytoplasm</keyword>
<comment type="caution">
    <text evidence="3">Once thought to be involved in copper homeostasis, experiments in E.coli have shown this is not the case.</text>
</comment>
<evidence type="ECO:0000313" key="4">
    <source>
        <dbReference type="EMBL" id="QGU80282.1"/>
    </source>
</evidence>
<dbReference type="AlphaFoldDB" id="A0AB37D994"/>
<dbReference type="Gene3D" id="3.20.20.380">
    <property type="entry name" value="Copper homeostasis (CutC) domain"/>
    <property type="match status" value="1"/>
</dbReference>
<dbReference type="HAMAP" id="MF_00795">
    <property type="entry name" value="CutC"/>
    <property type="match status" value="1"/>
</dbReference>
<protein>
    <recommendedName>
        <fullName evidence="3">PF03932 family protein CutC</fullName>
    </recommendedName>
</protein>